<evidence type="ECO:0000256" key="1">
    <source>
        <dbReference type="SAM" id="MobiDB-lite"/>
    </source>
</evidence>
<protein>
    <submittedName>
        <fullName evidence="3">Uncharacterized protein</fullName>
    </submittedName>
</protein>
<name>A0A9W8XBW7_9PLEO</name>
<feature type="transmembrane region" description="Helical" evidence="2">
    <location>
        <begin position="195"/>
        <end position="219"/>
    </location>
</feature>
<organism evidence="3 4">
    <name type="scientific">Didymosphaeria variabile</name>
    <dbReference type="NCBI Taxonomy" id="1932322"/>
    <lineage>
        <taxon>Eukaryota</taxon>
        <taxon>Fungi</taxon>
        <taxon>Dikarya</taxon>
        <taxon>Ascomycota</taxon>
        <taxon>Pezizomycotina</taxon>
        <taxon>Dothideomycetes</taxon>
        <taxon>Pleosporomycetidae</taxon>
        <taxon>Pleosporales</taxon>
        <taxon>Massarineae</taxon>
        <taxon>Didymosphaeriaceae</taxon>
        <taxon>Didymosphaeria</taxon>
    </lineage>
</organism>
<feature type="region of interest" description="Disordered" evidence="1">
    <location>
        <begin position="117"/>
        <end position="174"/>
    </location>
</feature>
<keyword evidence="2" id="KW-0812">Transmembrane</keyword>
<dbReference type="AlphaFoldDB" id="A0A9W8XBW7"/>
<reference evidence="3" key="1">
    <citation type="submission" date="2022-10" db="EMBL/GenBank/DDBJ databases">
        <title>Tapping the CABI collections for fungal endophytes: first genome assemblies for Collariella, Neodidymelliopsis, Ascochyta clinopodiicola, Didymella pomorum, Didymosphaeria variabile, Neocosmospora piperis and Neocucurbitaria cava.</title>
        <authorList>
            <person name="Hill R."/>
        </authorList>
    </citation>
    <scope>NUCLEOTIDE SEQUENCE</scope>
    <source>
        <strain evidence="3">IMI 356815</strain>
    </source>
</reference>
<feature type="compositionally biased region" description="Low complexity" evidence="1">
    <location>
        <begin position="117"/>
        <end position="132"/>
    </location>
</feature>
<feature type="compositionally biased region" description="Polar residues" evidence="1">
    <location>
        <begin position="133"/>
        <end position="150"/>
    </location>
</feature>
<keyword evidence="4" id="KW-1185">Reference proteome</keyword>
<accession>A0A9W8XBW7</accession>
<dbReference type="Proteomes" id="UP001140513">
    <property type="component" value="Unassembled WGS sequence"/>
</dbReference>
<dbReference type="EMBL" id="JAPEUX010000008">
    <property type="protein sequence ID" value="KAJ4346668.1"/>
    <property type="molecule type" value="Genomic_DNA"/>
</dbReference>
<dbReference type="RefSeq" id="XP_056066468.1">
    <property type="nucleotide sequence ID" value="XM_056219341.1"/>
</dbReference>
<gene>
    <name evidence="3" type="ORF">N0V89_010599</name>
</gene>
<evidence type="ECO:0000313" key="3">
    <source>
        <dbReference type="EMBL" id="KAJ4346668.1"/>
    </source>
</evidence>
<evidence type="ECO:0000313" key="4">
    <source>
        <dbReference type="Proteomes" id="UP001140513"/>
    </source>
</evidence>
<keyword evidence="2" id="KW-1133">Transmembrane helix</keyword>
<dbReference type="OrthoDB" id="5421765at2759"/>
<comment type="caution">
    <text evidence="3">The sequence shown here is derived from an EMBL/GenBank/DDBJ whole genome shotgun (WGS) entry which is preliminary data.</text>
</comment>
<keyword evidence="2" id="KW-0472">Membrane</keyword>
<sequence>MATSSASPQGSLIAVATVPFTKHFPTVTLYEETATTSQPAPDRRLWFNQEGKNAESLKGASPSNWKTIAPTSALMINQPVQTVAGVTPTTNAANFWWDASGGKLGYWEQEIHDGATTTVQSSTEVTVQAQTTNQSTAQETNTSAAPTQNDKPPGAESNTTIAPTSDTTATSSSSTTTAAAAAANISGSKDIQPGAAAGIGVGCFLAGLLIAGLLAWFFMKRRRSTSSVRDSEASAVALMHREKGPVAKTVSVSSGSPIASALENGLPQPLEDKAVSGEISKISNLIKNHVQSYYHSRAVSPGMIDYDDLQALGENLPVSVGTLSTLLNNPTTREIALRFCLAWVVTSRIRLNDSSNKTFLPPEVAKCMQSMNHTERGSRGKLRYLDSL</sequence>
<dbReference type="GeneID" id="80914129"/>
<proteinExistence type="predicted"/>
<evidence type="ECO:0000256" key="2">
    <source>
        <dbReference type="SAM" id="Phobius"/>
    </source>
</evidence>
<feature type="compositionally biased region" description="Low complexity" evidence="1">
    <location>
        <begin position="157"/>
        <end position="174"/>
    </location>
</feature>